<name>A0A9P3PDW8_LYOSH</name>
<evidence type="ECO:0000313" key="3">
    <source>
        <dbReference type="Proteomes" id="UP001063166"/>
    </source>
</evidence>
<dbReference type="EMBL" id="BRPK01000001">
    <property type="protein sequence ID" value="GLB33676.1"/>
    <property type="molecule type" value="Genomic_DNA"/>
</dbReference>
<evidence type="ECO:0000313" key="2">
    <source>
        <dbReference type="EMBL" id="GLB33676.1"/>
    </source>
</evidence>
<gene>
    <name evidence="2" type="ORF">LshimejAT787_0105600</name>
</gene>
<keyword evidence="3" id="KW-1185">Reference proteome</keyword>
<evidence type="ECO:0000256" key="1">
    <source>
        <dbReference type="SAM" id="Phobius"/>
    </source>
</evidence>
<protein>
    <submittedName>
        <fullName evidence="2">Uncharacterized protein</fullName>
    </submittedName>
</protein>
<feature type="transmembrane region" description="Helical" evidence="1">
    <location>
        <begin position="260"/>
        <end position="283"/>
    </location>
</feature>
<comment type="caution">
    <text evidence="2">The sequence shown here is derived from an EMBL/GenBank/DDBJ whole genome shotgun (WGS) entry which is preliminary data.</text>
</comment>
<feature type="transmembrane region" description="Helical" evidence="1">
    <location>
        <begin position="344"/>
        <end position="363"/>
    </location>
</feature>
<keyword evidence="1" id="KW-0812">Transmembrane</keyword>
<accession>A0A9P3PDW8</accession>
<feature type="transmembrane region" description="Helical" evidence="1">
    <location>
        <begin position="384"/>
        <end position="417"/>
    </location>
</feature>
<organism evidence="2 3">
    <name type="scientific">Lyophyllum shimeji</name>
    <name type="common">Hon-shimeji</name>
    <name type="synonym">Tricholoma shimeji</name>
    <dbReference type="NCBI Taxonomy" id="47721"/>
    <lineage>
        <taxon>Eukaryota</taxon>
        <taxon>Fungi</taxon>
        <taxon>Dikarya</taxon>
        <taxon>Basidiomycota</taxon>
        <taxon>Agaricomycotina</taxon>
        <taxon>Agaricomycetes</taxon>
        <taxon>Agaricomycetidae</taxon>
        <taxon>Agaricales</taxon>
        <taxon>Tricholomatineae</taxon>
        <taxon>Lyophyllaceae</taxon>
        <taxon>Lyophyllum</taxon>
    </lineage>
</organism>
<feature type="transmembrane region" description="Helical" evidence="1">
    <location>
        <begin position="429"/>
        <end position="456"/>
    </location>
</feature>
<dbReference type="Proteomes" id="UP001063166">
    <property type="component" value="Unassembled WGS sequence"/>
</dbReference>
<proteinExistence type="predicted"/>
<keyword evidence="1" id="KW-1133">Transmembrane helix</keyword>
<dbReference type="AlphaFoldDB" id="A0A9P3PDW8"/>
<dbReference type="OrthoDB" id="3208379at2759"/>
<reference evidence="2" key="1">
    <citation type="submission" date="2022-07" db="EMBL/GenBank/DDBJ databases">
        <title>The genome of Lyophyllum shimeji provides insight into the initial evolution of ectomycorrhizal fungal genome.</title>
        <authorList>
            <person name="Kobayashi Y."/>
            <person name="Shibata T."/>
            <person name="Hirakawa H."/>
            <person name="Shigenobu S."/>
            <person name="Nishiyama T."/>
            <person name="Yamada A."/>
            <person name="Hasebe M."/>
            <person name="Kawaguchi M."/>
        </authorList>
    </citation>
    <scope>NUCLEOTIDE SEQUENCE</scope>
    <source>
        <strain evidence="2">AT787</strain>
    </source>
</reference>
<sequence>MTLLKSEIKVLNFSSRSSTLVLPEASCEEKYSPDMWTLCVHPQGWIYFHSCALKVVTNQDVRDPGICELVTRSTANYPLPDLDDQMEVQLLVSTDAGQQGMASLFLVINHKHCVASYDLREVKDENVHLLDPNTLNRRRRLYWNYLWNHPSHVPTPTRAIPDASDALTWYFTDNLISGSRSLAPFSKTECEDLSKVLRQMSESCNDSSVAKTVFLAWLLREVCSFRDSEHYGQYTQKASQALREARKHAPGHSKRRPPPWVMPIVHLVINLFFFGIPSTYYAHVKSSSEYRGRLANVQQNWEKYIERLVREYSHFLLVSTVLLSATVGLLAIPEIHEPARVSATISSLASLGSIIVGVFSIWRHQTNTRTADSFTYMHNAQRNYLGLYGHAMLLSLPPVLLVWAIITFTVSIVAYAVQGFSGVDPTHSSSAWVVIGIFVVLLAAVFAALYTFSIIWKFKHKAWRIQHWKALWNRRRTHSTNAILPKP</sequence>
<feature type="transmembrane region" description="Helical" evidence="1">
    <location>
        <begin position="312"/>
        <end position="332"/>
    </location>
</feature>
<keyword evidence="1" id="KW-0472">Membrane</keyword>